<evidence type="ECO:0000256" key="10">
    <source>
        <dbReference type="ARBA" id="ARBA00032441"/>
    </source>
</evidence>
<evidence type="ECO:0000256" key="6">
    <source>
        <dbReference type="ARBA" id="ARBA00022723"/>
    </source>
</evidence>
<proteinExistence type="inferred from homology"/>
<dbReference type="PANTHER" id="PTHR33540">
    <property type="entry name" value="TRNA THREONYLCARBAMOYLADENOSINE BIOSYNTHESIS PROTEIN TSAE"/>
    <property type="match status" value="1"/>
</dbReference>
<comment type="similarity">
    <text evidence="2">Belongs to the TsaE family.</text>
</comment>
<dbReference type="Gene3D" id="3.40.50.300">
    <property type="entry name" value="P-loop containing nucleotide triphosphate hydrolases"/>
    <property type="match status" value="1"/>
</dbReference>
<dbReference type="EMBL" id="SRMO01000087">
    <property type="protein sequence ID" value="TGG90592.1"/>
    <property type="molecule type" value="Genomic_DNA"/>
</dbReference>
<keyword evidence="4" id="KW-0963">Cytoplasm</keyword>
<keyword evidence="6" id="KW-0479">Metal-binding</keyword>
<feature type="region of interest" description="Disordered" evidence="11">
    <location>
        <begin position="137"/>
        <end position="165"/>
    </location>
</feature>
<dbReference type="PANTHER" id="PTHR33540:SF2">
    <property type="entry name" value="TRNA THREONYLCARBAMOYLADENOSINE BIOSYNTHESIS PROTEIN TSAE"/>
    <property type="match status" value="1"/>
</dbReference>
<dbReference type="InterPro" id="IPR027417">
    <property type="entry name" value="P-loop_NTPase"/>
</dbReference>
<evidence type="ECO:0000313" key="12">
    <source>
        <dbReference type="EMBL" id="TGG90592.1"/>
    </source>
</evidence>
<dbReference type="GO" id="GO:0002949">
    <property type="term" value="P:tRNA threonylcarbamoyladenosine modification"/>
    <property type="evidence" value="ECO:0007669"/>
    <property type="project" value="InterPro"/>
</dbReference>
<keyword evidence="5" id="KW-0819">tRNA processing</keyword>
<evidence type="ECO:0000256" key="4">
    <source>
        <dbReference type="ARBA" id="ARBA00022490"/>
    </source>
</evidence>
<gene>
    <name evidence="12" type="primary">tsaE</name>
    <name evidence="12" type="ORF">ERJ67_10965</name>
</gene>
<dbReference type="SUPFAM" id="SSF52540">
    <property type="entry name" value="P-loop containing nucleoside triphosphate hydrolases"/>
    <property type="match status" value="1"/>
</dbReference>
<reference evidence="12 13" key="1">
    <citation type="journal article" date="2019" name="mSystems">
        <title>Life at home and on the roam: Genomic adaptions reflect the dual lifestyle of an intracellular, facultative symbiont.</title>
        <authorList>
            <person name="Burgsdorf I."/>
        </authorList>
    </citation>
    <scope>NUCLEOTIDE SEQUENCE [LARGE SCALE GENOMIC DNA]</scope>
    <source>
        <strain evidence="12">277cV</strain>
    </source>
</reference>
<dbReference type="Proteomes" id="UP000317990">
    <property type="component" value="Unassembled WGS sequence"/>
</dbReference>
<dbReference type="Pfam" id="PF02367">
    <property type="entry name" value="TsaE"/>
    <property type="match status" value="1"/>
</dbReference>
<evidence type="ECO:0000256" key="11">
    <source>
        <dbReference type="SAM" id="MobiDB-lite"/>
    </source>
</evidence>
<dbReference type="GO" id="GO:0046872">
    <property type="term" value="F:metal ion binding"/>
    <property type="evidence" value="ECO:0007669"/>
    <property type="project" value="UniProtKB-KW"/>
</dbReference>
<dbReference type="InterPro" id="IPR003442">
    <property type="entry name" value="T6A_TsaE"/>
</dbReference>
<evidence type="ECO:0000313" key="13">
    <source>
        <dbReference type="Proteomes" id="UP000317990"/>
    </source>
</evidence>
<sequence>MADLAASHALGQQLAGTVLAGASLLLLRGPLGAGKTSLVQGIAAGLGIEEVVTSPTFALAQHYRGFCAGRRTGLVHVDLYRLEQPAAALELFCQEEELALEEGALMAVEWPERLPSLPADAWQLELRIVDEGRVATLRPPRPAARSKQEHAAETTDVQCPVSDPG</sequence>
<evidence type="ECO:0000256" key="3">
    <source>
        <dbReference type="ARBA" id="ARBA00019010"/>
    </source>
</evidence>
<dbReference type="NCBIfam" id="TIGR00150">
    <property type="entry name" value="T6A_YjeE"/>
    <property type="match status" value="1"/>
</dbReference>
<accession>A0A524RL38</accession>
<dbReference type="GO" id="GO:0005737">
    <property type="term" value="C:cytoplasm"/>
    <property type="evidence" value="ECO:0007669"/>
    <property type="project" value="UniProtKB-SubCell"/>
</dbReference>
<organism evidence="12 13">
    <name type="scientific">Aphanocapsa feldmannii 277cV</name>
    <dbReference type="NCBI Taxonomy" id="2507553"/>
    <lineage>
        <taxon>Bacteria</taxon>
        <taxon>Bacillati</taxon>
        <taxon>Cyanobacteriota</taxon>
        <taxon>Cyanophyceae</taxon>
        <taxon>Oscillatoriophycideae</taxon>
        <taxon>Chroococcales</taxon>
        <taxon>Microcystaceae</taxon>
        <taxon>Aphanocapsa</taxon>
    </lineage>
</organism>
<name>A0A524RL38_9CHRO</name>
<keyword evidence="12" id="KW-0808">Transferase</keyword>
<evidence type="ECO:0000256" key="5">
    <source>
        <dbReference type="ARBA" id="ARBA00022694"/>
    </source>
</evidence>
<dbReference type="GO" id="GO:0016740">
    <property type="term" value="F:transferase activity"/>
    <property type="evidence" value="ECO:0007669"/>
    <property type="project" value="UniProtKB-KW"/>
</dbReference>
<evidence type="ECO:0000256" key="8">
    <source>
        <dbReference type="ARBA" id="ARBA00022840"/>
    </source>
</evidence>
<evidence type="ECO:0000256" key="9">
    <source>
        <dbReference type="ARBA" id="ARBA00022842"/>
    </source>
</evidence>
<dbReference type="GO" id="GO:0005524">
    <property type="term" value="F:ATP binding"/>
    <property type="evidence" value="ECO:0007669"/>
    <property type="project" value="UniProtKB-KW"/>
</dbReference>
<keyword evidence="9" id="KW-0460">Magnesium</keyword>
<dbReference type="AlphaFoldDB" id="A0A524RL38"/>
<comment type="caution">
    <text evidence="12">The sequence shown here is derived from an EMBL/GenBank/DDBJ whole genome shotgun (WGS) entry which is preliminary data.</text>
</comment>
<evidence type="ECO:0000256" key="1">
    <source>
        <dbReference type="ARBA" id="ARBA00004496"/>
    </source>
</evidence>
<protein>
    <recommendedName>
        <fullName evidence="3">tRNA threonylcarbamoyladenosine biosynthesis protein TsaE</fullName>
    </recommendedName>
    <alternativeName>
        <fullName evidence="10">t(6)A37 threonylcarbamoyladenosine biosynthesis protein TsaE</fullName>
    </alternativeName>
</protein>
<comment type="subcellular location">
    <subcellularLocation>
        <location evidence="1">Cytoplasm</location>
    </subcellularLocation>
</comment>
<evidence type="ECO:0000256" key="7">
    <source>
        <dbReference type="ARBA" id="ARBA00022741"/>
    </source>
</evidence>
<keyword evidence="8" id="KW-0067">ATP-binding</keyword>
<evidence type="ECO:0000256" key="2">
    <source>
        <dbReference type="ARBA" id="ARBA00007599"/>
    </source>
</evidence>
<keyword evidence="7" id="KW-0547">Nucleotide-binding</keyword>